<accession>A0ABS8PUE8</accession>
<dbReference type="InterPro" id="IPR000906">
    <property type="entry name" value="ZU5_dom"/>
</dbReference>
<comment type="caution">
    <text evidence="3">The sequence shown here is derived from an EMBL/GenBank/DDBJ whole genome shotgun (WGS) entry which is preliminary data.</text>
</comment>
<dbReference type="Proteomes" id="UP001199816">
    <property type="component" value="Unassembled WGS sequence"/>
</dbReference>
<name>A0ABS8PUE8_9BACT</name>
<organism evidence="3 4">
    <name type="scientific">Niabella pedocola</name>
    <dbReference type="NCBI Taxonomy" id="1752077"/>
    <lineage>
        <taxon>Bacteria</taxon>
        <taxon>Pseudomonadati</taxon>
        <taxon>Bacteroidota</taxon>
        <taxon>Chitinophagia</taxon>
        <taxon>Chitinophagales</taxon>
        <taxon>Chitinophagaceae</taxon>
        <taxon>Niabella</taxon>
    </lineage>
</organism>
<reference evidence="3 4" key="1">
    <citation type="submission" date="2021-11" db="EMBL/GenBank/DDBJ databases">
        <title>Genomic of Niabella pedocola.</title>
        <authorList>
            <person name="Wu T."/>
        </authorList>
    </citation>
    <scope>NUCLEOTIDE SEQUENCE [LARGE SCALE GENOMIC DNA]</scope>
    <source>
        <strain evidence="3 4">JCM 31011</strain>
    </source>
</reference>
<feature type="signal peptide" evidence="1">
    <location>
        <begin position="1"/>
        <end position="20"/>
    </location>
</feature>
<feature type="domain" description="ZU5" evidence="2">
    <location>
        <begin position="43"/>
        <end position="169"/>
    </location>
</feature>
<evidence type="ECO:0000256" key="1">
    <source>
        <dbReference type="SAM" id="SignalP"/>
    </source>
</evidence>
<dbReference type="RefSeq" id="WP_231006333.1">
    <property type="nucleotide sequence ID" value="NZ_JAJNEC010000005.1"/>
</dbReference>
<evidence type="ECO:0000259" key="2">
    <source>
        <dbReference type="PROSITE" id="PS51145"/>
    </source>
</evidence>
<gene>
    <name evidence="3" type="ORF">LQ567_16815</name>
</gene>
<keyword evidence="1" id="KW-0732">Signal</keyword>
<evidence type="ECO:0000313" key="4">
    <source>
        <dbReference type="Proteomes" id="UP001199816"/>
    </source>
</evidence>
<dbReference type="PROSITE" id="PS51145">
    <property type="entry name" value="ZU5"/>
    <property type="match status" value="1"/>
</dbReference>
<evidence type="ECO:0000313" key="3">
    <source>
        <dbReference type="EMBL" id="MCD2424444.1"/>
    </source>
</evidence>
<keyword evidence="4" id="KW-1185">Reference proteome</keyword>
<dbReference type="PROSITE" id="PS51257">
    <property type="entry name" value="PROKAR_LIPOPROTEIN"/>
    <property type="match status" value="1"/>
</dbReference>
<feature type="chain" id="PRO_5046701545" description="ZU5 domain-containing protein" evidence="1">
    <location>
        <begin position="21"/>
        <end position="572"/>
    </location>
</feature>
<dbReference type="Gene3D" id="2.60.220.30">
    <property type="match status" value="1"/>
</dbReference>
<dbReference type="EMBL" id="JAJNEC010000005">
    <property type="protein sequence ID" value="MCD2424444.1"/>
    <property type="molecule type" value="Genomic_DNA"/>
</dbReference>
<sequence length="572" mass="62178">MKRMNFWMGLVLFLFTSACSKSDPTSPDLPGALVTTHGTPDGAAVTKTIGTAGGSVTSTDGNFSITIPTGALAGDQEISVQPVMNQLPAGYGRAYRLSPHNIQFLQPVTVRFRYDENSIRNTVPELLGIAYQDGEGKWFHAGEPTLDRGSHMLSVATTHFSDWGYFPYFYIDPSEALVDPGAQLDLRVMATVPGNPDFVPLPGESPVLQPYQPDKSYLGAWSYSGDGSLKGNGNKAHYQAPNSAPRANPEAVSVAVKMQRKGQFLLISNITIRTEFHIDYMQVDETEMYAGGLNYPSRLWIYGSFGEDPGKEKRSVKINNTDVTVAFWTPGMIACDIPTAGPYASGVVAVSTKAATATKTLNEWLVNMYYDKVESPGGALTKKVKLILRFRGDADGFFKTGQVPMVTETNLHASSKGIIDMATGSFTNHVTMDGCGDYTVKWDAIHNLEVARKKNTEAGGLSGRVVNRSGGFDLKIRFIADDVLMTHRKFVDCHSGGSNDDVPDAIEIQGFHETVIPLRFSLSGSNASIKAGEMPLKTGTGVASGLYFDAPDYVPGNFTTRLHWDEARPKYE</sequence>
<proteinExistence type="predicted"/>
<protein>
    <recommendedName>
        <fullName evidence="2">ZU5 domain-containing protein</fullName>
    </recommendedName>
</protein>